<reference evidence="2 3" key="1">
    <citation type="journal article" date="2024" name="Front Chem Biol">
        <title>Unveiling the potential of Daldinia eschscholtzii MFLUCC 19-0629 through bioactivity and bioinformatics studies for enhanced sustainable agriculture production.</title>
        <authorList>
            <person name="Brooks S."/>
            <person name="Weaver J.A."/>
            <person name="Klomchit A."/>
            <person name="Alharthi S.A."/>
            <person name="Onlamun T."/>
            <person name="Nurani R."/>
            <person name="Vong T.K."/>
            <person name="Alberti F."/>
            <person name="Greco C."/>
        </authorList>
    </citation>
    <scope>NUCLEOTIDE SEQUENCE [LARGE SCALE GENOMIC DNA]</scope>
    <source>
        <strain evidence="2">MFLUCC 19-0629</strain>
    </source>
</reference>
<dbReference type="SUPFAM" id="SSF75011">
    <property type="entry name" value="3-carboxy-cis,cis-mucoante lactonizing enzyme"/>
    <property type="match status" value="1"/>
</dbReference>
<organism evidence="2 3">
    <name type="scientific">Daldinia eschscholtzii</name>
    <dbReference type="NCBI Taxonomy" id="292717"/>
    <lineage>
        <taxon>Eukaryota</taxon>
        <taxon>Fungi</taxon>
        <taxon>Dikarya</taxon>
        <taxon>Ascomycota</taxon>
        <taxon>Pezizomycotina</taxon>
        <taxon>Sordariomycetes</taxon>
        <taxon>Xylariomycetidae</taxon>
        <taxon>Xylariales</taxon>
        <taxon>Hypoxylaceae</taxon>
        <taxon>Daldinia</taxon>
    </lineage>
</organism>
<keyword evidence="1" id="KW-0732">Signal</keyword>
<proteinExistence type="predicted"/>
<evidence type="ECO:0000256" key="1">
    <source>
        <dbReference type="SAM" id="SignalP"/>
    </source>
</evidence>
<evidence type="ECO:0008006" key="4">
    <source>
        <dbReference type="Google" id="ProtNLM"/>
    </source>
</evidence>
<name>A0AAX6MLM4_9PEZI</name>
<keyword evidence="3" id="KW-1185">Reference proteome</keyword>
<dbReference type="Proteomes" id="UP001369815">
    <property type="component" value="Unassembled WGS sequence"/>
</dbReference>
<sequence length="402" mass="41132">MKANFLATLILAKGIAGHAIPRHSSCKPAAPATGKAVYFLSNDAENSIVALPIQPDGTLKAGKRNPVNGVGSNVIDGATKEPAAPDALVSQSSLVISGKTVFAINAQSGSVTPMTISDDDPTNLLFRSGGASYIQKPFPNTIAASAKNNVLCVATTATQAGVSCAGFHDGNIDPFRSVLSFDLGQSNPPVGPTNTVSQVLFSDDESMLITIVKGDPMANKTGFISTLPVSEIDSECPHDTRTSPEGTAVLFGSQIIPGTSTLFATDASFGAAVLDIDAATGGASIVGKQALDDQKATCWAAYSETTKSVFVTDVAVPRIVEMSAKDASIISQIDLSHTGDAGFIDLAAAGNFLYVLSPGTEATGAAVIVLDIAGGQGKAKFLQRFNVEGLAGKNAQGMAILQ</sequence>
<dbReference type="EMBL" id="JBANMG010000005">
    <property type="protein sequence ID" value="KAK6953082.1"/>
    <property type="molecule type" value="Genomic_DNA"/>
</dbReference>
<feature type="chain" id="PRO_5044016626" description="3-carboxymuconate cyclase" evidence="1">
    <location>
        <begin position="18"/>
        <end position="402"/>
    </location>
</feature>
<feature type="signal peptide" evidence="1">
    <location>
        <begin position="1"/>
        <end position="17"/>
    </location>
</feature>
<protein>
    <recommendedName>
        <fullName evidence="4">3-carboxymuconate cyclase</fullName>
    </recommendedName>
</protein>
<accession>A0AAX6MLM4</accession>
<evidence type="ECO:0000313" key="3">
    <source>
        <dbReference type="Proteomes" id="UP001369815"/>
    </source>
</evidence>
<evidence type="ECO:0000313" key="2">
    <source>
        <dbReference type="EMBL" id="KAK6953082.1"/>
    </source>
</evidence>
<comment type="caution">
    <text evidence="2">The sequence shown here is derived from an EMBL/GenBank/DDBJ whole genome shotgun (WGS) entry which is preliminary data.</text>
</comment>
<gene>
    <name evidence="2" type="ORF">Daesc_005382</name>
</gene>
<dbReference type="AlphaFoldDB" id="A0AAX6MLM4"/>